<keyword evidence="7" id="KW-1185">Reference proteome</keyword>
<dbReference type="Pfam" id="PF08447">
    <property type="entry name" value="PAS_3"/>
    <property type="match status" value="2"/>
</dbReference>
<dbReference type="CDD" id="cd01949">
    <property type="entry name" value="GGDEF"/>
    <property type="match status" value="1"/>
</dbReference>
<dbReference type="InterPro" id="IPR035965">
    <property type="entry name" value="PAS-like_dom_sf"/>
</dbReference>
<feature type="domain" description="PAC" evidence="4">
    <location>
        <begin position="364"/>
        <end position="415"/>
    </location>
</feature>
<dbReference type="PROSITE" id="PS50887">
    <property type="entry name" value="GGDEF"/>
    <property type="match status" value="1"/>
</dbReference>
<dbReference type="PROSITE" id="PS50113">
    <property type="entry name" value="PAC"/>
    <property type="match status" value="2"/>
</dbReference>
<sequence length="579" mass="64413">MQSLCAESAPQSASDERYDGLVRLARAHFAVRAVLLTRLVEGQARVWACAGLSADEAWRLGHFGDPHSHGEGLTLVSDLQQDVAWRAQAAAAGVRFYAASPLLDDDGTALGLFCLLDDQPRDLDAAQRDALRQFACLAATAFEHDRVEASLRDSERRMALAIEGSGTGVWDRNVPAGEIYYSRGWKALLGYAEEDVSNRIEESYTRLHPDDLAYVKATMQAHLDQHTPFYQVEHRIRRKDGSYMWVSSRGKVVERDAEGRPLRMIGTTTDITELRGMSERLQQTVELLTGLTNEIPGMVFQFRRLADGSASFPYVSAGSREIYGLTPQQMANGAIEAIRALIHPDDMPRYLAALEASASSLMPWQLEYRVILPGQGVRWRQGSAHPQRQADGAVIWHGFITDITERKRIEVELQLLATTDFLTQLPNRRHFMQQLAAELARVQRASEPSAAILMCDLDHFKAINDRWGHAVGDQALKHFADILAGHIRRNDCAGRMGGEEFAVLLSDADLDKARVFAQRLQQRLADLPLLQDGERVPLTISIGITAMDARDSAVESVLSRSDMALYRAKQAGRNRIECG</sequence>
<dbReference type="PANTHER" id="PTHR44757:SF2">
    <property type="entry name" value="BIOFILM ARCHITECTURE MAINTENANCE PROTEIN MBAA"/>
    <property type="match status" value="1"/>
</dbReference>
<dbReference type="CDD" id="cd00130">
    <property type="entry name" value="PAS"/>
    <property type="match status" value="2"/>
</dbReference>
<dbReference type="SMART" id="SM00267">
    <property type="entry name" value="GGDEF"/>
    <property type="match status" value="1"/>
</dbReference>
<dbReference type="Gene3D" id="3.30.450.40">
    <property type="match status" value="1"/>
</dbReference>
<comment type="cofactor">
    <cofactor evidence="1">
        <name>Mg(2+)</name>
        <dbReference type="ChEBI" id="CHEBI:18420"/>
    </cofactor>
</comment>
<evidence type="ECO:0000259" key="5">
    <source>
        <dbReference type="PROSITE" id="PS50887"/>
    </source>
</evidence>
<evidence type="ECO:0000313" key="6">
    <source>
        <dbReference type="EMBL" id="SDH83660.1"/>
    </source>
</evidence>
<dbReference type="Gene3D" id="3.30.450.20">
    <property type="entry name" value="PAS domain"/>
    <property type="match status" value="2"/>
</dbReference>
<dbReference type="FunFam" id="3.30.70.270:FF:000001">
    <property type="entry name" value="Diguanylate cyclase domain protein"/>
    <property type="match status" value="1"/>
</dbReference>
<dbReference type="RefSeq" id="WP_090262325.1">
    <property type="nucleotide sequence ID" value="NZ_FNDS01000003.1"/>
</dbReference>
<dbReference type="InterPro" id="IPR000700">
    <property type="entry name" value="PAS-assoc_C"/>
</dbReference>
<dbReference type="OrthoDB" id="9813903at2"/>
<dbReference type="STRING" id="428992.SAMN05216272_103352"/>
<dbReference type="SMART" id="SM00086">
    <property type="entry name" value="PAC"/>
    <property type="match status" value="2"/>
</dbReference>
<dbReference type="EMBL" id="FNDS01000003">
    <property type="protein sequence ID" value="SDH83660.1"/>
    <property type="molecule type" value="Genomic_DNA"/>
</dbReference>
<dbReference type="InterPro" id="IPR029016">
    <property type="entry name" value="GAF-like_dom_sf"/>
</dbReference>
<dbReference type="InterPro" id="IPR000014">
    <property type="entry name" value="PAS"/>
</dbReference>
<organism evidence="6 7">
    <name type="scientific">Pseudomonas panipatensis</name>
    <dbReference type="NCBI Taxonomy" id="428992"/>
    <lineage>
        <taxon>Bacteria</taxon>
        <taxon>Pseudomonadati</taxon>
        <taxon>Pseudomonadota</taxon>
        <taxon>Gammaproteobacteria</taxon>
        <taxon>Pseudomonadales</taxon>
        <taxon>Pseudomonadaceae</taxon>
        <taxon>Pseudomonas</taxon>
    </lineage>
</organism>
<gene>
    <name evidence="6" type="ORF">SAMN05216272_103352</name>
</gene>
<dbReference type="InterPro" id="IPR029787">
    <property type="entry name" value="Nucleotide_cyclase"/>
</dbReference>
<dbReference type="Pfam" id="PF01590">
    <property type="entry name" value="GAF"/>
    <property type="match status" value="1"/>
</dbReference>
<dbReference type="Gene3D" id="3.30.70.270">
    <property type="match status" value="1"/>
</dbReference>
<dbReference type="PANTHER" id="PTHR44757">
    <property type="entry name" value="DIGUANYLATE CYCLASE DGCP"/>
    <property type="match status" value="1"/>
</dbReference>
<comment type="subcellular location">
    <subcellularLocation>
        <location evidence="2">Cell inner membrane</location>
    </subcellularLocation>
</comment>
<evidence type="ECO:0000259" key="4">
    <source>
        <dbReference type="PROSITE" id="PS50113"/>
    </source>
</evidence>
<evidence type="ECO:0000256" key="1">
    <source>
        <dbReference type="ARBA" id="ARBA00001946"/>
    </source>
</evidence>
<dbReference type="GO" id="GO:0005886">
    <property type="term" value="C:plasma membrane"/>
    <property type="evidence" value="ECO:0007669"/>
    <property type="project" value="UniProtKB-SubCell"/>
</dbReference>
<evidence type="ECO:0000259" key="3">
    <source>
        <dbReference type="PROSITE" id="PS50112"/>
    </source>
</evidence>
<evidence type="ECO:0000256" key="2">
    <source>
        <dbReference type="ARBA" id="ARBA00004533"/>
    </source>
</evidence>
<dbReference type="AlphaFoldDB" id="A0A1G8FNC3"/>
<dbReference type="SMART" id="SM00065">
    <property type="entry name" value="GAF"/>
    <property type="match status" value="1"/>
</dbReference>
<dbReference type="InterPro" id="IPR001610">
    <property type="entry name" value="PAC"/>
</dbReference>
<dbReference type="PROSITE" id="PS50112">
    <property type="entry name" value="PAS"/>
    <property type="match status" value="2"/>
</dbReference>
<dbReference type="SUPFAM" id="SSF55785">
    <property type="entry name" value="PYP-like sensor domain (PAS domain)"/>
    <property type="match status" value="2"/>
</dbReference>
<reference evidence="7" key="1">
    <citation type="submission" date="2016-10" db="EMBL/GenBank/DDBJ databases">
        <authorList>
            <person name="Varghese N."/>
            <person name="Submissions S."/>
        </authorList>
    </citation>
    <scope>NUCLEOTIDE SEQUENCE [LARGE SCALE GENOMIC DNA]</scope>
    <source>
        <strain evidence="7">CCM 7469</strain>
    </source>
</reference>
<dbReference type="SMART" id="SM00091">
    <property type="entry name" value="PAS"/>
    <property type="match status" value="2"/>
</dbReference>
<accession>A0A1G8FNC3</accession>
<proteinExistence type="predicted"/>
<dbReference type="InterPro" id="IPR052155">
    <property type="entry name" value="Biofilm_reg_signaling"/>
</dbReference>
<dbReference type="NCBIfam" id="TIGR00229">
    <property type="entry name" value="sensory_box"/>
    <property type="match status" value="1"/>
</dbReference>
<feature type="domain" description="PAC" evidence="4">
    <location>
        <begin position="230"/>
        <end position="283"/>
    </location>
</feature>
<feature type="domain" description="GGDEF" evidence="5">
    <location>
        <begin position="448"/>
        <end position="579"/>
    </location>
</feature>
<feature type="domain" description="PAS" evidence="3">
    <location>
        <begin position="307"/>
        <end position="361"/>
    </location>
</feature>
<name>A0A1G8FNC3_9PSED</name>
<dbReference type="Pfam" id="PF00990">
    <property type="entry name" value="GGDEF"/>
    <property type="match status" value="1"/>
</dbReference>
<protein>
    <submittedName>
        <fullName evidence="6">PAS domain S-box-containing protein/diguanylate cyclase (GGDEF) domain-containing protein</fullName>
    </submittedName>
</protein>
<dbReference type="InterPro" id="IPR043128">
    <property type="entry name" value="Rev_trsase/Diguanyl_cyclase"/>
</dbReference>
<dbReference type="InterPro" id="IPR013655">
    <property type="entry name" value="PAS_fold_3"/>
</dbReference>
<dbReference type="SUPFAM" id="SSF55073">
    <property type="entry name" value="Nucleotide cyclase"/>
    <property type="match status" value="1"/>
</dbReference>
<dbReference type="Proteomes" id="UP000199636">
    <property type="component" value="Unassembled WGS sequence"/>
</dbReference>
<feature type="domain" description="PAS" evidence="3">
    <location>
        <begin position="154"/>
        <end position="226"/>
    </location>
</feature>
<dbReference type="SUPFAM" id="SSF55781">
    <property type="entry name" value="GAF domain-like"/>
    <property type="match status" value="1"/>
</dbReference>
<dbReference type="InterPro" id="IPR003018">
    <property type="entry name" value="GAF"/>
</dbReference>
<dbReference type="GO" id="GO:0003824">
    <property type="term" value="F:catalytic activity"/>
    <property type="evidence" value="ECO:0007669"/>
    <property type="project" value="UniProtKB-ARBA"/>
</dbReference>
<dbReference type="InterPro" id="IPR000160">
    <property type="entry name" value="GGDEF_dom"/>
</dbReference>
<dbReference type="NCBIfam" id="TIGR00254">
    <property type="entry name" value="GGDEF"/>
    <property type="match status" value="1"/>
</dbReference>
<evidence type="ECO:0000313" key="7">
    <source>
        <dbReference type="Proteomes" id="UP000199636"/>
    </source>
</evidence>